<dbReference type="CDD" id="cd17535">
    <property type="entry name" value="REC_NarL-like"/>
    <property type="match status" value="1"/>
</dbReference>
<dbReference type="EMBL" id="JAUORK010000004">
    <property type="protein sequence ID" value="MDO6671512.1"/>
    <property type="molecule type" value="Genomic_DNA"/>
</dbReference>
<evidence type="ECO:0000259" key="7">
    <source>
        <dbReference type="PROSITE" id="PS50043"/>
    </source>
</evidence>
<evidence type="ECO:0000313" key="9">
    <source>
        <dbReference type="EMBL" id="MDO6671512.1"/>
    </source>
</evidence>
<evidence type="ECO:0000256" key="1">
    <source>
        <dbReference type="ARBA" id="ARBA00022553"/>
    </source>
</evidence>
<dbReference type="PROSITE" id="PS50043">
    <property type="entry name" value="HTH_LUXR_2"/>
    <property type="match status" value="1"/>
</dbReference>
<dbReference type="Pfam" id="PF00196">
    <property type="entry name" value="GerE"/>
    <property type="match status" value="1"/>
</dbReference>
<dbReference type="InterPro" id="IPR011006">
    <property type="entry name" value="CheY-like_superfamily"/>
</dbReference>
<dbReference type="Gene3D" id="3.40.50.2300">
    <property type="match status" value="1"/>
</dbReference>
<organism evidence="9 10">
    <name type="scientific">Cobetia amphilecti</name>
    <dbReference type="NCBI Taxonomy" id="1055104"/>
    <lineage>
        <taxon>Bacteria</taxon>
        <taxon>Pseudomonadati</taxon>
        <taxon>Pseudomonadota</taxon>
        <taxon>Gammaproteobacteria</taxon>
        <taxon>Oceanospirillales</taxon>
        <taxon>Halomonadaceae</taxon>
        <taxon>Cobetia</taxon>
    </lineage>
</organism>
<dbReference type="Pfam" id="PF00072">
    <property type="entry name" value="Response_reg"/>
    <property type="match status" value="1"/>
</dbReference>
<dbReference type="InterPro" id="IPR039420">
    <property type="entry name" value="WalR-like"/>
</dbReference>
<dbReference type="SMART" id="SM00421">
    <property type="entry name" value="HTH_LUXR"/>
    <property type="match status" value="1"/>
</dbReference>
<feature type="region of interest" description="Disordered" evidence="6">
    <location>
        <begin position="292"/>
        <end position="317"/>
    </location>
</feature>
<evidence type="ECO:0000259" key="8">
    <source>
        <dbReference type="PROSITE" id="PS50110"/>
    </source>
</evidence>
<name>A0AAP4WWT1_9GAMM</name>
<proteinExistence type="predicted"/>
<gene>
    <name evidence="9" type="ORF">Q4535_05205</name>
</gene>
<comment type="caution">
    <text evidence="9">The sequence shown here is derived from an EMBL/GenBank/DDBJ whole genome shotgun (WGS) entry which is preliminary data.</text>
</comment>
<dbReference type="SUPFAM" id="SSF46894">
    <property type="entry name" value="C-terminal effector domain of the bipartite response regulators"/>
    <property type="match status" value="1"/>
</dbReference>
<dbReference type="Gene3D" id="1.10.10.10">
    <property type="entry name" value="Winged helix-like DNA-binding domain superfamily/Winged helix DNA-binding domain"/>
    <property type="match status" value="1"/>
</dbReference>
<dbReference type="GO" id="GO:0000160">
    <property type="term" value="P:phosphorelay signal transduction system"/>
    <property type="evidence" value="ECO:0007669"/>
    <property type="project" value="InterPro"/>
</dbReference>
<dbReference type="InterPro" id="IPR058245">
    <property type="entry name" value="NreC/VraR/RcsB-like_REC"/>
</dbReference>
<dbReference type="SMART" id="SM00448">
    <property type="entry name" value="REC"/>
    <property type="match status" value="1"/>
</dbReference>
<dbReference type="InterPro" id="IPR001789">
    <property type="entry name" value="Sig_transdc_resp-reg_receiver"/>
</dbReference>
<dbReference type="InterPro" id="IPR000792">
    <property type="entry name" value="Tscrpt_reg_LuxR_C"/>
</dbReference>
<evidence type="ECO:0000256" key="6">
    <source>
        <dbReference type="SAM" id="MobiDB-lite"/>
    </source>
</evidence>
<dbReference type="PROSITE" id="PS50110">
    <property type="entry name" value="RESPONSE_REGULATORY"/>
    <property type="match status" value="1"/>
</dbReference>
<dbReference type="SUPFAM" id="SSF52172">
    <property type="entry name" value="CheY-like"/>
    <property type="match status" value="1"/>
</dbReference>
<dbReference type="GO" id="GO:0006355">
    <property type="term" value="P:regulation of DNA-templated transcription"/>
    <property type="evidence" value="ECO:0007669"/>
    <property type="project" value="InterPro"/>
</dbReference>
<feature type="domain" description="HTH luxR-type" evidence="7">
    <location>
        <begin position="221"/>
        <end position="286"/>
    </location>
</feature>
<feature type="compositionally biased region" description="Basic and acidic residues" evidence="6">
    <location>
        <begin position="307"/>
        <end position="317"/>
    </location>
</feature>
<dbReference type="RefSeq" id="WP_303593122.1">
    <property type="nucleotide sequence ID" value="NZ_JAUORK010000004.1"/>
</dbReference>
<dbReference type="AlphaFoldDB" id="A0AAP4WWT1"/>
<accession>A0AAP4WWT1</accession>
<dbReference type="PRINTS" id="PR00038">
    <property type="entry name" value="HTHLUXR"/>
</dbReference>
<keyword evidence="3" id="KW-0238">DNA-binding</keyword>
<evidence type="ECO:0000256" key="3">
    <source>
        <dbReference type="ARBA" id="ARBA00023125"/>
    </source>
</evidence>
<feature type="modified residue" description="4-aspartylphosphate" evidence="5">
    <location>
        <position position="71"/>
    </location>
</feature>
<evidence type="ECO:0000313" key="10">
    <source>
        <dbReference type="Proteomes" id="UP001170481"/>
    </source>
</evidence>
<feature type="region of interest" description="Disordered" evidence="6">
    <location>
        <begin position="158"/>
        <end position="226"/>
    </location>
</feature>
<protein>
    <submittedName>
        <fullName evidence="9">Response regulator transcription factor</fullName>
    </submittedName>
</protein>
<dbReference type="InterPro" id="IPR016032">
    <property type="entry name" value="Sig_transdc_resp-reg_C-effctor"/>
</dbReference>
<evidence type="ECO:0000256" key="4">
    <source>
        <dbReference type="ARBA" id="ARBA00023163"/>
    </source>
</evidence>
<dbReference type="PANTHER" id="PTHR43214">
    <property type="entry name" value="TWO-COMPONENT RESPONSE REGULATOR"/>
    <property type="match status" value="1"/>
</dbReference>
<keyword evidence="1 5" id="KW-0597">Phosphoprotein</keyword>
<reference evidence="9" key="1">
    <citation type="submission" date="2023-07" db="EMBL/GenBank/DDBJ databases">
        <title>Genome content predicts the carbon catabolic preferences of heterotrophic bacteria.</title>
        <authorList>
            <person name="Gralka M."/>
        </authorList>
    </citation>
    <scope>NUCLEOTIDE SEQUENCE</scope>
    <source>
        <strain evidence="9">C2R13</strain>
    </source>
</reference>
<dbReference type="CDD" id="cd06170">
    <property type="entry name" value="LuxR_C_like"/>
    <property type="match status" value="1"/>
</dbReference>
<feature type="domain" description="Response regulatory" evidence="8">
    <location>
        <begin position="20"/>
        <end position="136"/>
    </location>
</feature>
<keyword evidence="4" id="KW-0804">Transcription</keyword>
<dbReference type="PROSITE" id="PS00622">
    <property type="entry name" value="HTH_LUXR_1"/>
    <property type="match status" value="1"/>
</dbReference>
<evidence type="ECO:0000256" key="2">
    <source>
        <dbReference type="ARBA" id="ARBA00023015"/>
    </source>
</evidence>
<sequence length="317" mass="35365">MTVTRQMPSTHQTPSTPPTRVVLVDDHPLFRRGLAELLSEGGLFEVVADFDDGTDLLDALSTLAPELVIVDWQMPQLDGLTLMRHLKQRDATLKVVLLTASDDSRHLLDAIQQGADGYLMKDTDPERILERLQAVVDGKLGLEEETLLLLARRLQQDHRQREQHSQAQTQKQQHKQEQEREQTEAPPAAANPPPGSTLDGAAALNRPTTPDRPTTADWPTTPDWYEGLTERERDTLKWIGRGLSNKLIARELGISDSTVKVYVKNLLRKLNLHSRLELAAWVYAHPLTPVSDASRAPAADATGAEQDTTRAEKESLR</sequence>
<evidence type="ECO:0000256" key="5">
    <source>
        <dbReference type="PROSITE-ProRule" id="PRU00169"/>
    </source>
</evidence>
<dbReference type="GO" id="GO:0003677">
    <property type="term" value="F:DNA binding"/>
    <property type="evidence" value="ECO:0007669"/>
    <property type="project" value="UniProtKB-KW"/>
</dbReference>
<keyword evidence="2" id="KW-0805">Transcription regulation</keyword>
<feature type="compositionally biased region" description="Low complexity" evidence="6">
    <location>
        <begin position="206"/>
        <end position="224"/>
    </location>
</feature>
<dbReference type="PANTHER" id="PTHR43214:SF41">
    <property type="entry name" value="NITRATE_NITRITE RESPONSE REGULATOR PROTEIN NARP"/>
    <property type="match status" value="1"/>
</dbReference>
<dbReference type="InterPro" id="IPR036388">
    <property type="entry name" value="WH-like_DNA-bd_sf"/>
</dbReference>
<dbReference type="Proteomes" id="UP001170481">
    <property type="component" value="Unassembled WGS sequence"/>
</dbReference>
<feature type="compositionally biased region" description="Basic and acidic residues" evidence="6">
    <location>
        <begin position="174"/>
        <end position="183"/>
    </location>
</feature>